<accession>I3SIT0</accession>
<evidence type="ECO:0000313" key="1">
    <source>
        <dbReference type="EMBL" id="AFK40172.1"/>
    </source>
</evidence>
<dbReference type="EMBL" id="BT140377">
    <property type="protein sequence ID" value="AFK40172.1"/>
    <property type="molecule type" value="mRNA"/>
</dbReference>
<protein>
    <submittedName>
        <fullName evidence="1">Uncharacterized protein</fullName>
    </submittedName>
</protein>
<organism evidence="1">
    <name type="scientific">Medicago truncatula</name>
    <name type="common">Barrel medic</name>
    <name type="synonym">Medicago tribuloides</name>
    <dbReference type="NCBI Taxonomy" id="3880"/>
    <lineage>
        <taxon>Eukaryota</taxon>
        <taxon>Viridiplantae</taxon>
        <taxon>Streptophyta</taxon>
        <taxon>Embryophyta</taxon>
        <taxon>Tracheophyta</taxon>
        <taxon>Spermatophyta</taxon>
        <taxon>Magnoliopsida</taxon>
        <taxon>eudicotyledons</taxon>
        <taxon>Gunneridae</taxon>
        <taxon>Pentapetalae</taxon>
        <taxon>rosids</taxon>
        <taxon>fabids</taxon>
        <taxon>Fabales</taxon>
        <taxon>Fabaceae</taxon>
        <taxon>Papilionoideae</taxon>
        <taxon>50 kb inversion clade</taxon>
        <taxon>NPAAA clade</taxon>
        <taxon>Hologalegina</taxon>
        <taxon>IRL clade</taxon>
        <taxon>Trifolieae</taxon>
        <taxon>Medicago</taxon>
    </lineage>
</organism>
<reference evidence="1" key="1">
    <citation type="submission" date="2012-05" db="EMBL/GenBank/DDBJ databases">
        <authorList>
            <person name="Krishnakumar V."/>
            <person name="Cheung F."/>
            <person name="Xiao Y."/>
            <person name="Chan A."/>
            <person name="Moskal W.A."/>
            <person name="Town C.D."/>
        </authorList>
    </citation>
    <scope>NUCLEOTIDE SEQUENCE</scope>
</reference>
<dbReference type="AlphaFoldDB" id="I3SIT0"/>
<proteinExistence type="evidence at transcript level"/>
<name>I3SIT0_MEDTR</name>
<sequence>MHHHLSTILYHCGHVGFGLGSLSS</sequence>